<dbReference type="GO" id="GO:0070034">
    <property type="term" value="F:telomerase RNA binding"/>
    <property type="evidence" value="ECO:0007669"/>
    <property type="project" value="TreeGrafter"/>
</dbReference>
<dbReference type="PANTHER" id="PTHR15696">
    <property type="entry name" value="SMG-7 SUPPRESSOR WITH MORPHOLOGICAL EFFECT ON GENITALIA PROTEIN 7"/>
    <property type="match status" value="1"/>
</dbReference>
<dbReference type="EMBL" id="BTGU01000035">
    <property type="protein sequence ID" value="GMN50777.1"/>
    <property type="molecule type" value="Genomic_DNA"/>
</dbReference>
<dbReference type="PANTHER" id="PTHR15696:SF0">
    <property type="entry name" value="TELOMERASE-BINDING PROTEIN EST1A"/>
    <property type="match status" value="1"/>
</dbReference>
<protein>
    <recommendedName>
        <fullName evidence="6">Telomerase activating protein Est1</fullName>
    </recommendedName>
</protein>
<evidence type="ECO:0000313" key="4">
    <source>
        <dbReference type="EMBL" id="GMN50777.1"/>
    </source>
</evidence>
<dbReference type="AlphaFoldDB" id="A0AA88ACM5"/>
<reference evidence="4" key="1">
    <citation type="submission" date="2023-07" db="EMBL/GenBank/DDBJ databases">
        <title>draft genome sequence of fig (Ficus carica).</title>
        <authorList>
            <person name="Takahashi T."/>
            <person name="Nishimura K."/>
        </authorList>
    </citation>
    <scope>NUCLEOTIDE SEQUENCE</scope>
</reference>
<dbReference type="GO" id="GO:0000184">
    <property type="term" value="P:nuclear-transcribed mRNA catabolic process, nonsense-mediated decay"/>
    <property type="evidence" value="ECO:0007669"/>
    <property type="project" value="TreeGrafter"/>
</dbReference>
<gene>
    <name evidence="4" type="ORF">TIFTF001_019930</name>
</gene>
<evidence type="ECO:0008006" key="6">
    <source>
        <dbReference type="Google" id="ProtNLM"/>
    </source>
</evidence>
<dbReference type="InterPro" id="IPR018834">
    <property type="entry name" value="DNA/RNA-bd_Est1-type"/>
</dbReference>
<dbReference type="Gene3D" id="1.25.40.10">
    <property type="entry name" value="Tetratricopeptide repeat domain"/>
    <property type="match status" value="1"/>
</dbReference>
<feature type="domain" description="Telomerase activating protein Est1-like N-terminal" evidence="3">
    <location>
        <begin position="51"/>
        <end position="162"/>
    </location>
</feature>
<evidence type="ECO:0000313" key="5">
    <source>
        <dbReference type="Proteomes" id="UP001187192"/>
    </source>
</evidence>
<dbReference type="FunFam" id="1.25.40.10:FF:000225">
    <property type="entry name" value="Protein SMG7"/>
    <property type="match status" value="1"/>
</dbReference>
<keyword evidence="1" id="KW-0677">Repeat</keyword>
<dbReference type="Pfam" id="PF10374">
    <property type="entry name" value="EST1"/>
    <property type="match status" value="1"/>
</dbReference>
<dbReference type="InterPro" id="IPR019458">
    <property type="entry name" value="Est1-like_N"/>
</dbReference>
<dbReference type="InterPro" id="IPR045153">
    <property type="entry name" value="Est1/Ebs1-like"/>
</dbReference>
<dbReference type="SUPFAM" id="SSF48452">
    <property type="entry name" value="TPR-like"/>
    <property type="match status" value="1"/>
</dbReference>
<dbReference type="GO" id="GO:0042162">
    <property type="term" value="F:telomeric DNA binding"/>
    <property type="evidence" value="ECO:0007669"/>
    <property type="project" value="TreeGrafter"/>
</dbReference>
<dbReference type="Pfam" id="PF10373">
    <property type="entry name" value="EST1_DNA_bind"/>
    <property type="match status" value="1"/>
</dbReference>
<name>A0AA88ACM5_FICCA</name>
<dbReference type="GO" id="GO:0005697">
    <property type="term" value="C:telomerase holoenzyme complex"/>
    <property type="evidence" value="ECO:0007669"/>
    <property type="project" value="TreeGrafter"/>
</dbReference>
<comment type="caution">
    <text evidence="4">The sequence shown here is derived from an EMBL/GenBank/DDBJ whole genome shotgun (WGS) entry which is preliminary data.</text>
</comment>
<evidence type="ECO:0000259" key="2">
    <source>
        <dbReference type="Pfam" id="PF10373"/>
    </source>
</evidence>
<organism evidence="4 5">
    <name type="scientific">Ficus carica</name>
    <name type="common">Common fig</name>
    <dbReference type="NCBI Taxonomy" id="3494"/>
    <lineage>
        <taxon>Eukaryota</taxon>
        <taxon>Viridiplantae</taxon>
        <taxon>Streptophyta</taxon>
        <taxon>Embryophyta</taxon>
        <taxon>Tracheophyta</taxon>
        <taxon>Spermatophyta</taxon>
        <taxon>Magnoliopsida</taxon>
        <taxon>eudicotyledons</taxon>
        <taxon>Gunneridae</taxon>
        <taxon>Pentapetalae</taxon>
        <taxon>rosids</taxon>
        <taxon>fabids</taxon>
        <taxon>Rosales</taxon>
        <taxon>Moraceae</taxon>
        <taxon>Ficeae</taxon>
        <taxon>Ficus</taxon>
    </lineage>
</organism>
<dbReference type="Proteomes" id="UP001187192">
    <property type="component" value="Unassembled WGS sequence"/>
</dbReference>
<keyword evidence="5" id="KW-1185">Reference proteome</keyword>
<dbReference type="InterPro" id="IPR011990">
    <property type="entry name" value="TPR-like_helical_dom_sf"/>
</dbReference>
<feature type="domain" description="DNA/RNA-binding" evidence="2">
    <location>
        <begin position="175"/>
        <end position="461"/>
    </location>
</feature>
<evidence type="ECO:0000256" key="1">
    <source>
        <dbReference type="ARBA" id="ARBA00022737"/>
    </source>
</evidence>
<proteinExistence type="predicted"/>
<evidence type="ECO:0000259" key="3">
    <source>
        <dbReference type="Pfam" id="PF10374"/>
    </source>
</evidence>
<sequence length="951" mass="107523">MEVSNKEKQLWVLIHTKGLLQSDVQELYRKVRSSYEKMILSDYEQLELQDVEYSLWKLHYKHIDEFRKRIKKNSTSESTKSGELHDTKHVEGFKLFLSEATEFYRNLIVKMKRCYGLPEQSSFDRKGGNTSSYEPKKIKKCQFLCHRFLVCLGDLARYREQYQKSDMQNHEWSMAATHYMEATAIWPDSGNPQNQLAVLATYVGDEFLALYHCIRSLAVKEPFPDAWDNLILLLERNRSSSLQPLSKEVQFDFSKPDERSIMKENHNNGSVATDFCLNEFLSAFTLTMRELDAWLVLDDTELKVSLESYRHMVSIKAGPFRALQVVSIFLYTLQSLINRQQIKYFEDMNDTQLIVLRQLALTASFIFMGRFVERCLKASAVGSCPLLPAVLVFVEWLANVLDEAEKYGVDQKSSCAMLYFFGSFVDLLKRFDANKNESNSAVSTPLWEDYELRGFAPVTCAHESLDYSSHWEHIDNFEEGIESRSRRILNAGLKIANRSNDSRKWIVYDQSGGKFLKSYAAEFSENVESKSSDVKIDVSNHYFHKGVKESERNTLGENPSVNGKSATVEEEEVILFKPLTRYNSAPICSNSNETTSPKEMEDPAAPPDDCLRRATSLLIAQNQAQGGSSFIQTDISNFRHNKPLKQQELRFKDAATLSAFPDTPISSGPPSLSAWVLERGSSIKNKEKAASGIHNHVLSPIEEIASVSLGGLSMTENEDSSNARAFSATHYSSSPYSAPTPSAPLLPDDATWFVGLQSSFDGCKASEGINRTETLSSASQASSSYPNWNATQGPTDHYGLSSIPTLAVNYTPQRRLTSSEWLRQYRENQHNLERGGFNHAWPWPSSLYTPGNMGSSYTNEASRFDPLASNPAVHMESPPLYPAFAPDYSAADAQRREKLLYGYQRLSPFVCGAVTDMGSEPQPLLQYLKERELQLQRDSNTLMGGPTYMGN</sequence>
<accession>A0AA88ACM5</accession>